<evidence type="ECO:0000256" key="1">
    <source>
        <dbReference type="SAM" id="SignalP"/>
    </source>
</evidence>
<sequence length="182" mass="19404">MRPVVFLPFAFCALIQAPVVLSSREVSDSGKGKVMWACPASKSTKAAVEDSKQMMTAQAPGNAASDVKAIVSNGATPVHLPRKTAALFTRIASRKWYNAASAATLSPMANITAKSLPKSVASSPAWARSGVCELPPPDWIIIVSTVGLKELFGSKEALIAVLETADGCMDFYLWLIKHKQLE</sequence>
<protein>
    <submittedName>
        <fullName evidence="2">Uncharacterized protein</fullName>
    </submittedName>
</protein>
<dbReference type="KEGG" id="ure:UREG_01612"/>
<proteinExistence type="predicted"/>
<organism evidence="2 3">
    <name type="scientific">Uncinocarpus reesii (strain UAMH 1704)</name>
    <dbReference type="NCBI Taxonomy" id="336963"/>
    <lineage>
        <taxon>Eukaryota</taxon>
        <taxon>Fungi</taxon>
        <taxon>Dikarya</taxon>
        <taxon>Ascomycota</taxon>
        <taxon>Pezizomycotina</taxon>
        <taxon>Eurotiomycetes</taxon>
        <taxon>Eurotiomycetidae</taxon>
        <taxon>Onygenales</taxon>
        <taxon>Onygenaceae</taxon>
        <taxon>Uncinocarpus</taxon>
    </lineage>
</organism>
<dbReference type="eggNOG" id="KOG3276">
    <property type="taxonomic scope" value="Eukaryota"/>
</dbReference>
<dbReference type="HOGENOM" id="CLU_1483053_0_0_1"/>
<gene>
    <name evidence="2" type="ORF">UREG_01612</name>
</gene>
<dbReference type="OrthoDB" id="2251794at2759"/>
<dbReference type="VEuPathDB" id="FungiDB:UREG_01612"/>
<dbReference type="GeneID" id="8438581"/>
<accession>C4JJ05</accession>
<dbReference type="AlphaFoldDB" id="C4JJ05"/>
<dbReference type="InParanoid" id="C4JJ05"/>
<dbReference type="RefSeq" id="XP_002542096.1">
    <property type="nucleotide sequence ID" value="XM_002542050.1"/>
</dbReference>
<name>C4JJ05_UNCRE</name>
<feature type="chain" id="PRO_5002939304" evidence="1">
    <location>
        <begin position="23"/>
        <end position="182"/>
    </location>
</feature>
<dbReference type="EMBL" id="CH476615">
    <property type="protein sequence ID" value="EEP76763.1"/>
    <property type="molecule type" value="Genomic_DNA"/>
</dbReference>
<dbReference type="Proteomes" id="UP000002058">
    <property type="component" value="Unassembled WGS sequence"/>
</dbReference>
<evidence type="ECO:0000313" key="2">
    <source>
        <dbReference type="EMBL" id="EEP76763.1"/>
    </source>
</evidence>
<reference evidence="3" key="1">
    <citation type="journal article" date="2009" name="Genome Res.">
        <title>Comparative genomic analyses of the human fungal pathogens Coccidioides and their relatives.</title>
        <authorList>
            <person name="Sharpton T.J."/>
            <person name="Stajich J.E."/>
            <person name="Rounsley S.D."/>
            <person name="Gardner M.J."/>
            <person name="Wortman J.R."/>
            <person name="Jordar V.S."/>
            <person name="Maiti R."/>
            <person name="Kodira C.D."/>
            <person name="Neafsey D.E."/>
            <person name="Zeng Q."/>
            <person name="Hung C.-Y."/>
            <person name="McMahan C."/>
            <person name="Muszewska A."/>
            <person name="Grynberg M."/>
            <person name="Mandel M.A."/>
            <person name="Kellner E.M."/>
            <person name="Barker B.M."/>
            <person name="Galgiani J.N."/>
            <person name="Orbach M.J."/>
            <person name="Kirkland T.N."/>
            <person name="Cole G.T."/>
            <person name="Henn M.R."/>
            <person name="Birren B.W."/>
            <person name="Taylor J.W."/>
        </authorList>
    </citation>
    <scope>NUCLEOTIDE SEQUENCE [LARGE SCALE GENOMIC DNA]</scope>
    <source>
        <strain evidence="3">UAMH 1704</strain>
    </source>
</reference>
<keyword evidence="3" id="KW-1185">Reference proteome</keyword>
<feature type="signal peptide" evidence="1">
    <location>
        <begin position="1"/>
        <end position="22"/>
    </location>
</feature>
<keyword evidence="1" id="KW-0732">Signal</keyword>
<evidence type="ECO:0000313" key="3">
    <source>
        <dbReference type="Proteomes" id="UP000002058"/>
    </source>
</evidence>